<dbReference type="PANTHER" id="PTHR15654:SF2">
    <property type="entry name" value="COILED-COIL DOMAIN-CONTAINING PROTEIN 113"/>
    <property type="match status" value="1"/>
</dbReference>
<sequence length="305" mass="36436">MREMEEMQIALEKFIKRSHRIKCNLKAELEEIGIRESEVTEARDIFEQKIVIEGVDSLTQRIPAEKFLRYMEEWLRSAESTIEKMRLRTSTLKSMFTKLSNQLIQKEELGEAIDAVDFDQLRIENQHLAEKIEQKNTHLLELKRMNGTANLVLSTNKKYLQKQVQDLSTVKNNIKFQEQKIIELDKESYDVEKEVAKVKQKYEEIVDLRENYKVPDTLEYIRTKAELEDLKKSVKMWERKNHIQQFALNTSIRKMKALTGIKKPRPSWFEFREMEKEESWLSLFDNDLHYEDAKSNTYSRQSYNI</sequence>
<comment type="caution">
    <text evidence="9">The sequence shown here is derived from an EMBL/GenBank/DDBJ whole genome shotgun (WGS) entry which is preliminary data.</text>
</comment>
<feature type="coiled-coil region" evidence="7">
    <location>
        <begin position="160"/>
        <end position="240"/>
    </location>
</feature>
<organism evidence="9 10">
    <name type="scientific">Ignelater luminosus</name>
    <name type="common">Cucubano</name>
    <name type="synonym">Pyrophorus luminosus</name>
    <dbReference type="NCBI Taxonomy" id="2038154"/>
    <lineage>
        <taxon>Eukaryota</taxon>
        <taxon>Metazoa</taxon>
        <taxon>Ecdysozoa</taxon>
        <taxon>Arthropoda</taxon>
        <taxon>Hexapoda</taxon>
        <taxon>Insecta</taxon>
        <taxon>Pterygota</taxon>
        <taxon>Neoptera</taxon>
        <taxon>Endopterygota</taxon>
        <taxon>Coleoptera</taxon>
        <taxon>Polyphaga</taxon>
        <taxon>Elateriformia</taxon>
        <taxon>Elateroidea</taxon>
        <taxon>Elateridae</taxon>
        <taxon>Agrypninae</taxon>
        <taxon>Pyrophorini</taxon>
        <taxon>Ignelater</taxon>
    </lineage>
</organism>
<gene>
    <name evidence="9" type="ORF">ILUMI_26608</name>
</gene>
<dbReference type="EMBL" id="VTPC01091140">
    <property type="protein sequence ID" value="KAF2879559.1"/>
    <property type="molecule type" value="Genomic_DNA"/>
</dbReference>
<dbReference type="GO" id="GO:0036064">
    <property type="term" value="C:ciliary basal body"/>
    <property type="evidence" value="ECO:0007669"/>
    <property type="project" value="TreeGrafter"/>
</dbReference>
<evidence type="ECO:0000313" key="10">
    <source>
        <dbReference type="Proteomes" id="UP000801492"/>
    </source>
</evidence>
<evidence type="ECO:0000256" key="5">
    <source>
        <dbReference type="ARBA" id="ARBA00044506"/>
    </source>
</evidence>
<keyword evidence="3 7" id="KW-0175">Coiled coil</keyword>
<dbReference type="OrthoDB" id="10259713at2759"/>
<keyword evidence="4" id="KW-0966">Cell projection</keyword>
<protein>
    <recommendedName>
        <fullName evidence="6">Cilia- and flagella-associated protein 263</fullName>
    </recommendedName>
</protein>
<keyword evidence="2" id="KW-0970">Cilium biogenesis/degradation</keyword>
<evidence type="ECO:0000256" key="7">
    <source>
        <dbReference type="SAM" id="Coils"/>
    </source>
</evidence>
<evidence type="ECO:0000256" key="2">
    <source>
        <dbReference type="ARBA" id="ARBA00022794"/>
    </source>
</evidence>
<feature type="domain" description="CCDC113/CCDC96 coiled-coil" evidence="8">
    <location>
        <begin position="76"/>
        <end position="245"/>
    </location>
</feature>
<reference evidence="9" key="1">
    <citation type="submission" date="2019-08" db="EMBL/GenBank/DDBJ databases">
        <title>The genome of the North American firefly Photinus pyralis.</title>
        <authorList>
            <consortium name="Photinus pyralis genome working group"/>
            <person name="Fallon T.R."/>
            <person name="Sander Lower S.E."/>
            <person name="Weng J.-K."/>
        </authorList>
    </citation>
    <scope>NUCLEOTIDE SEQUENCE</scope>
    <source>
        <strain evidence="9">TRF0915ILg1</strain>
        <tissue evidence="9">Whole body</tissue>
    </source>
</reference>
<dbReference type="AlphaFoldDB" id="A0A8K0C5J7"/>
<evidence type="ECO:0000256" key="1">
    <source>
        <dbReference type="ARBA" id="ARBA00004138"/>
    </source>
</evidence>
<dbReference type="GO" id="GO:0005930">
    <property type="term" value="C:axoneme"/>
    <property type="evidence" value="ECO:0007669"/>
    <property type="project" value="TreeGrafter"/>
</dbReference>
<evidence type="ECO:0000259" key="8">
    <source>
        <dbReference type="Pfam" id="PF13870"/>
    </source>
</evidence>
<evidence type="ECO:0000313" key="9">
    <source>
        <dbReference type="EMBL" id="KAF2879559.1"/>
    </source>
</evidence>
<keyword evidence="10" id="KW-1185">Reference proteome</keyword>
<evidence type="ECO:0000256" key="6">
    <source>
        <dbReference type="ARBA" id="ARBA00044798"/>
    </source>
</evidence>
<dbReference type="GO" id="GO:0060271">
    <property type="term" value="P:cilium assembly"/>
    <property type="evidence" value="ECO:0007669"/>
    <property type="project" value="TreeGrafter"/>
</dbReference>
<proteinExistence type="inferred from homology"/>
<evidence type="ECO:0000256" key="3">
    <source>
        <dbReference type="ARBA" id="ARBA00023054"/>
    </source>
</evidence>
<dbReference type="InterPro" id="IPR025254">
    <property type="entry name" value="CCDC113/CCDC96_CC"/>
</dbReference>
<accession>A0A8K0C5J7</accession>
<dbReference type="Proteomes" id="UP000801492">
    <property type="component" value="Unassembled WGS sequence"/>
</dbReference>
<evidence type="ECO:0000256" key="4">
    <source>
        <dbReference type="ARBA" id="ARBA00023273"/>
    </source>
</evidence>
<dbReference type="PANTHER" id="PTHR15654">
    <property type="entry name" value="COILED-COIL DOMAIN-CONTAINING PROTEIN 113-RELATED"/>
    <property type="match status" value="1"/>
</dbReference>
<dbReference type="Pfam" id="PF13870">
    <property type="entry name" value="CCDC113_CCDC96_CC"/>
    <property type="match status" value="1"/>
</dbReference>
<name>A0A8K0C5J7_IGNLU</name>
<comment type="similarity">
    <text evidence="5">Belongs to the CFAP263 family.</text>
</comment>
<comment type="subcellular location">
    <subcellularLocation>
        <location evidence="1">Cell projection</location>
        <location evidence="1">Cilium</location>
    </subcellularLocation>
</comment>
<dbReference type="InterPro" id="IPR051885">
    <property type="entry name" value="CC_CF"/>
</dbReference>